<name>U5MT77_CLOSA</name>
<sequence length="300" mass="34051">MELLKHGDSVGIVACSNGLDKKSNIIMKELEETLSILGFQTIFSNNLYRTKSIFNGSNKEKAEILMDFFNNPDIKAIFDVSGGDLANGILDYLDFEIIKKNPKLFFGYSDLTVILNAIYAKTGMKTCLYQIRNIVDENKDIQINNFKNTFINMKTNKEYNEITTVENKKSLLNFDYEWIQGNHMEGIVIGGNLRCLLKLAGTKYMPDFENKILFLESMGGDVPKISTYLTQYKQMGILKKVKGIILGSYTEMEKENYEPNIIELVMEVIDDDCMPIIKTNEIGHGKDSKCIIIGSDISIF</sequence>
<evidence type="ECO:0000259" key="8">
    <source>
        <dbReference type="Pfam" id="PF17676"/>
    </source>
</evidence>
<dbReference type="InterPro" id="IPR029062">
    <property type="entry name" value="Class_I_gatase-like"/>
</dbReference>
<dbReference type="PATRIC" id="fig|1345695.10.peg.1588"/>
<dbReference type="GO" id="GO:0004180">
    <property type="term" value="F:carboxypeptidase activity"/>
    <property type="evidence" value="ECO:0007669"/>
    <property type="project" value="UniProtKB-KW"/>
</dbReference>
<reference evidence="9 10" key="1">
    <citation type="journal article" date="2013" name="Genome Announc.">
        <title>Complete Genome Sequence of the Solvent Producer Clostridium saccharobutylicum NCP262 (DSM 13864).</title>
        <authorList>
            <person name="Poehlein A."/>
            <person name="Hartwich K."/>
            <person name="Krabben P."/>
            <person name="Ehrenreich A."/>
            <person name="Liebl W."/>
            <person name="Durre P."/>
            <person name="Gottschalk G."/>
            <person name="Daniel R."/>
        </authorList>
    </citation>
    <scope>NUCLEOTIDE SEQUENCE [LARGE SCALE GENOMIC DNA]</scope>
    <source>
        <strain evidence="9">DSM 13864</strain>
    </source>
</reference>
<evidence type="ECO:0000259" key="7">
    <source>
        <dbReference type="Pfam" id="PF02016"/>
    </source>
</evidence>
<evidence type="ECO:0000256" key="5">
    <source>
        <dbReference type="ARBA" id="ARBA00022825"/>
    </source>
</evidence>
<dbReference type="PANTHER" id="PTHR30237">
    <property type="entry name" value="MURAMOYLTETRAPEPTIDE CARBOXYPEPTIDASE"/>
    <property type="match status" value="1"/>
</dbReference>
<evidence type="ECO:0000256" key="2">
    <source>
        <dbReference type="ARBA" id="ARBA00022645"/>
    </source>
</evidence>
<dbReference type="PIRSF" id="PIRSF028757">
    <property type="entry name" value="LD-carboxypeptidase"/>
    <property type="match status" value="1"/>
</dbReference>
<dbReference type="PANTHER" id="PTHR30237:SF2">
    <property type="entry name" value="MUREIN TETRAPEPTIDE CARBOXYPEPTIDASE"/>
    <property type="match status" value="1"/>
</dbReference>
<dbReference type="GO" id="GO:0006508">
    <property type="term" value="P:proteolysis"/>
    <property type="evidence" value="ECO:0007669"/>
    <property type="project" value="UniProtKB-KW"/>
</dbReference>
<dbReference type="KEGG" id="csb:CLSA_c27690"/>
<gene>
    <name evidence="9" type="ORF">CLSA_c27690</name>
</gene>
<dbReference type="InterPro" id="IPR027461">
    <property type="entry name" value="Carboxypeptidase_A_C_sf"/>
</dbReference>
<dbReference type="AlphaFoldDB" id="U5MT77"/>
<dbReference type="InterPro" id="IPR040449">
    <property type="entry name" value="Peptidase_S66_N"/>
</dbReference>
<feature type="active site" description="Charge relay system" evidence="6">
    <location>
        <position position="284"/>
    </location>
</feature>
<dbReference type="HOGENOM" id="CLU_034346_1_1_9"/>
<dbReference type="eggNOG" id="COG1619">
    <property type="taxonomic scope" value="Bacteria"/>
</dbReference>
<dbReference type="EMBL" id="CP006721">
    <property type="protein sequence ID" value="AGX43738.1"/>
    <property type="molecule type" value="Genomic_DNA"/>
</dbReference>
<dbReference type="InterPro" id="IPR003507">
    <property type="entry name" value="S66_fam"/>
</dbReference>
<evidence type="ECO:0000256" key="4">
    <source>
        <dbReference type="ARBA" id="ARBA00022801"/>
    </source>
</evidence>
<feature type="active site" description="Charge relay system" evidence="6">
    <location>
        <position position="216"/>
    </location>
</feature>
<evidence type="ECO:0000256" key="3">
    <source>
        <dbReference type="ARBA" id="ARBA00022670"/>
    </source>
</evidence>
<feature type="domain" description="LD-carboxypeptidase C-terminal" evidence="8">
    <location>
        <begin position="185"/>
        <end position="298"/>
    </location>
</feature>
<dbReference type="Gene3D" id="3.40.50.10740">
    <property type="entry name" value="Class I glutamine amidotransferase-like"/>
    <property type="match status" value="1"/>
</dbReference>
<keyword evidence="5" id="KW-0720">Serine protease</keyword>
<accession>U5MT77</accession>
<evidence type="ECO:0000313" key="9">
    <source>
        <dbReference type="EMBL" id="AGX43738.1"/>
    </source>
</evidence>
<dbReference type="InterPro" id="IPR027478">
    <property type="entry name" value="LdcA_N"/>
</dbReference>
<proteinExistence type="inferred from homology"/>
<feature type="domain" description="LD-carboxypeptidase N-terminal" evidence="7">
    <location>
        <begin position="10"/>
        <end position="127"/>
    </location>
</feature>
<dbReference type="EC" id="3.4.16.-" evidence="9"/>
<dbReference type="RefSeq" id="WP_022746885.1">
    <property type="nucleotide sequence ID" value="NC_022571.1"/>
</dbReference>
<dbReference type="Gene3D" id="3.50.30.60">
    <property type="entry name" value="LD-carboxypeptidase A C-terminal domain-like"/>
    <property type="match status" value="1"/>
</dbReference>
<dbReference type="Pfam" id="PF02016">
    <property type="entry name" value="Peptidase_S66"/>
    <property type="match status" value="1"/>
</dbReference>
<keyword evidence="3" id="KW-0645">Protease</keyword>
<dbReference type="SUPFAM" id="SSF52317">
    <property type="entry name" value="Class I glutamine amidotransferase-like"/>
    <property type="match status" value="1"/>
</dbReference>
<keyword evidence="10" id="KW-1185">Reference proteome</keyword>
<dbReference type="CDD" id="cd07062">
    <property type="entry name" value="Peptidase_S66_mccF_like"/>
    <property type="match status" value="1"/>
</dbReference>
<dbReference type="Proteomes" id="UP000017118">
    <property type="component" value="Chromosome"/>
</dbReference>
<evidence type="ECO:0000256" key="6">
    <source>
        <dbReference type="PIRSR" id="PIRSR028757-1"/>
    </source>
</evidence>
<dbReference type="Pfam" id="PF17676">
    <property type="entry name" value="Peptidase_S66C"/>
    <property type="match status" value="1"/>
</dbReference>
<evidence type="ECO:0000313" key="10">
    <source>
        <dbReference type="Proteomes" id="UP000017118"/>
    </source>
</evidence>
<keyword evidence="2 9" id="KW-0121">Carboxypeptidase</keyword>
<dbReference type="GeneID" id="55475169"/>
<protein>
    <submittedName>
        <fullName evidence="9">Putative carboxypeptidase</fullName>
        <ecNumber evidence="9">3.4.16.-</ecNumber>
    </submittedName>
</protein>
<feature type="active site" description="Nucleophile" evidence="6">
    <location>
        <position position="109"/>
    </location>
</feature>
<dbReference type="InterPro" id="IPR040921">
    <property type="entry name" value="Peptidase_S66C"/>
</dbReference>
<comment type="similarity">
    <text evidence="1">Belongs to the peptidase S66 family.</text>
</comment>
<dbReference type="GO" id="GO:0008236">
    <property type="term" value="F:serine-type peptidase activity"/>
    <property type="evidence" value="ECO:0007669"/>
    <property type="project" value="UniProtKB-KW"/>
</dbReference>
<dbReference type="SUPFAM" id="SSF141986">
    <property type="entry name" value="LD-carboxypeptidase A C-terminal domain-like"/>
    <property type="match status" value="1"/>
</dbReference>
<keyword evidence="4 9" id="KW-0378">Hydrolase</keyword>
<evidence type="ECO:0000256" key="1">
    <source>
        <dbReference type="ARBA" id="ARBA00010233"/>
    </source>
</evidence>
<organism evidence="9 10">
    <name type="scientific">Clostridium saccharobutylicum DSM 13864</name>
    <dbReference type="NCBI Taxonomy" id="1345695"/>
    <lineage>
        <taxon>Bacteria</taxon>
        <taxon>Bacillati</taxon>
        <taxon>Bacillota</taxon>
        <taxon>Clostridia</taxon>
        <taxon>Eubacteriales</taxon>
        <taxon>Clostridiaceae</taxon>
        <taxon>Clostridium</taxon>
    </lineage>
</organism>
<dbReference type="OrthoDB" id="9807329at2"/>